<dbReference type="Proteomes" id="UP000199673">
    <property type="component" value="Unassembled WGS sequence"/>
</dbReference>
<accession>A0A1I6XGB7</accession>
<dbReference type="Pfam" id="PF12771">
    <property type="entry name" value="SusD-like_2"/>
    <property type="match status" value="2"/>
</dbReference>
<dbReference type="SUPFAM" id="SSF48452">
    <property type="entry name" value="TPR-like"/>
    <property type="match status" value="1"/>
</dbReference>
<dbReference type="Gene3D" id="1.25.40.390">
    <property type="match status" value="1"/>
</dbReference>
<evidence type="ECO:0000313" key="1">
    <source>
        <dbReference type="EMBL" id="SFT37153.1"/>
    </source>
</evidence>
<protein>
    <submittedName>
        <fullName evidence="1">Starch-binding associating with outer membrane</fullName>
    </submittedName>
</protein>
<keyword evidence="2" id="KW-1185">Reference proteome</keyword>
<dbReference type="InterPro" id="IPR011990">
    <property type="entry name" value="TPR-like_helical_dom_sf"/>
</dbReference>
<dbReference type="AlphaFoldDB" id="A0A1I6XGB7"/>
<name>A0A1I6XGB7_9BACT</name>
<organism evidence="1 2">
    <name type="scientific">Algoriphagus locisalis</name>
    <dbReference type="NCBI Taxonomy" id="305507"/>
    <lineage>
        <taxon>Bacteria</taxon>
        <taxon>Pseudomonadati</taxon>
        <taxon>Bacteroidota</taxon>
        <taxon>Cytophagia</taxon>
        <taxon>Cytophagales</taxon>
        <taxon>Cyclobacteriaceae</taxon>
        <taxon>Algoriphagus</taxon>
    </lineage>
</organism>
<sequence length="563" mass="62458">MHLSNQRDYFGHQIIPKMKKHIKHINAFAIGLILSGSMTACVDLTETNINPNGVESTAVHPNLLLTTILSNTATSEVNLGFGDIAGVMQHTQKDAWFTGHNNYEWSNQSWTANYSILEDIKMMEQRAEALELPFYVGVAKVMDAYHFARIADLWGDAPYADAVSGDQGGEQFLLPAFDSQQEIYEGVIAELKEANDLLAALGTFEATPQDILFGGNVLKWRQFANSLRLRLYLRISEKMPEMASQGMQEILNDASRYPIITVASDDAAIAFPGGTSANSWPSNTEFDGSNGSNYRRIKMCATLVEVLQSLNDNRISVWAEKVQVPIVLDESLPAGTDEIINGKRYIDADIAAEKTVDTDPEYVGIPPAVSNIPSEYNLNPTPGQQSYNPHVSFINERYTAPSGPLLKARLLSAAEVHFILAEATLSGLVNAGSAKDHYEAGVKASFEAWDLENDFEEYITGEAAFNNSLEQVMTQKWIAAWTASTESWFDYRRTGYPELVAGPAAVRSVLPIRFYYMQDELTINEKNANEAVSRLETTQFSQADDKNSAWSKFWLLQGTGKPW</sequence>
<gene>
    <name evidence="1" type="ORF">SAMN04489724_0456</name>
</gene>
<dbReference type="EMBL" id="FPBF01000001">
    <property type="protein sequence ID" value="SFT37153.1"/>
    <property type="molecule type" value="Genomic_DNA"/>
</dbReference>
<evidence type="ECO:0000313" key="2">
    <source>
        <dbReference type="Proteomes" id="UP000199673"/>
    </source>
</evidence>
<proteinExistence type="predicted"/>
<reference evidence="2" key="1">
    <citation type="submission" date="2016-10" db="EMBL/GenBank/DDBJ databases">
        <authorList>
            <person name="Varghese N."/>
            <person name="Submissions S."/>
        </authorList>
    </citation>
    <scope>NUCLEOTIDE SEQUENCE [LARGE SCALE GENOMIC DNA]</scope>
    <source>
        <strain evidence="2">DSM 23445</strain>
    </source>
</reference>
<dbReference type="InterPro" id="IPR041662">
    <property type="entry name" value="SusD-like_2"/>
</dbReference>
<dbReference type="STRING" id="305507.SAMN04489724_0456"/>